<dbReference type="Pfam" id="PF14126">
    <property type="entry name" value="DUF4293"/>
    <property type="match status" value="1"/>
</dbReference>
<gene>
    <name evidence="2" type="ORF">HMPREF2137_01445</name>
</gene>
<evidence type="ECO:0000313" key="3">
    <source>
        <dbReference type="Proteomes" id="UP000029556"/>
    </source>
</evidence>
<evidence type="ECO:0000313" key="2">
    <source>
        <dbReference type="EMBL" id="KGF36688.1"/>
    </source>
</evidence>
<evidence type="ECO:0008006" key="4">
    <source>
        <dbReference type="Google" id="ProtNLM"/>
    </source>
</evidence>
<accession>A0A095ZPP9</accession>
<feature type="transmembrane region" description="Helical" evidence="1">
    <location>
        <begin position="7"/>
        <end position="28"/>
    </location>
</feature>
<sequence>MIQRKQTLYLLLSLIVTVVCLCMPVAMLEPQGMGLSTLIYNLGTVVPDRGINFSNWPLFALLVVTIPLEACAVFLYRKRLLQAKLCLWSIVFCLAWYVYYAFALLNGFGHEYTFHLQFAACLPLVAIIALVLARRGIIHDEKLVRSADRIR</sequence>
<protein>
    <recommendedName>
        <fullName evidence="4">DUF4293 domain-containing protein</fullName>
    </recommendedName>
</protein>
<organism evidence="2 3">
    <name type="scientific">Hoylesella buccalis DNF00853</name>
    <dbReference type="NCBI Taxonomy" id="1401074"/>
    <lineage>
        <taxon>Bacteria</taxon>
        <taxon>Pseudomonadati</taxon>
        <taxon>Bacteroidota</taxon>
        <taxon>Bacteroidia</taxon>
        <taxon>Bacteroidales</taxon>
        <taxon>Prevotellaceae</taxon>
        <taxon>Hoylesella</taxon>
    </lineage>
</organism>
<dbReference type="OrthoDB" id="594989at2"/>
<keyword evidence="1" id="KW-0812">Transmembrane</keyword>
<dbReference type="InterPro" id="IPR025635">
    <property type="entry name" value="DUF4293"/>
</dbReference>
<feature type="transmembrane region" description="Helical" evidence="1">
    <location>
        <begin position="56"/>
        <end position="76"/>
    </location>
</feature>
<name>A0A095ZPP9_9BACT</name>
<evidence type="ECO:0000256" key="1">
    <source>
        <dbReference type="SAM" id="Phobius"/>
    </source>
</evidence>
<dbReference type="Proteomes" id="UP000029556">
    <property type="component" value="Unassembled WGS sequence"/>
</dbReference>
<dbReference type="EMBL" id="JRNN01000025">
    <property type="protein sequence ID" value="KGF36688.1"/>
    <property type="molecule type" value="Genomic_DNA"/>
</dbReference>
<comment type="caution">
    <text evidence="2">The sequence shown here is derived from an EMBL/GenBank/DDBJ whole genome shotgun (WGS) entry which is preliminary data.</text>
</comment>
<reference evidence="2 3" key="1">
    <citation type="submission" date="2014-07" db="EMBL/GenBank/DDBJ databases">
        <authorList>
            <person name="McCorrison J."/>
            <person name="Sanka R."/>
            <person name="Torralba M."/>
            <person name="Gillis M."/>
            <person name="Haft D.H."/>
            <person name="Methe B."/>
            <person name="Sutton G."/>
            <person name="Nelson K.E."/>
        </authorList>
    </citation>
    <scope>NUCLEOTIDE SEQUENCE [LARGE SCALE GENOMIC DNA]</scope>
    <source>
        <strain evidence="2 3">DNF00853</strain>
    </source>
</reference>
<feature type="transmembrane region" description="Helical" evidence="1">
    <location>
        <begin position="114"/>
        <end position="133"/>
    </location>
</feature>
<dbReference type="RefSeq" id="WP_036871647.1">
    <property type="nucleotide sequence ID" value="NZ_JRNN01000025.1"/>
</dbReference>
<dbReference type="AlphaFoldDB" id="A0A095ZPP9"/>
<proteinExistence type="predicted"/>
<keyword evidence="1" id="KW-1133">Transmembrane helix</keyword>
<keyword evidence="1" id="KW-0472">Membrane</keyword>
<feature type="transmembrane region" description="Helical" evidence="1">
    <location>
        <begin position="85"/>
        <end position="102"/>
    </location>
</feature>